<dbReference type="InterPro" id="IPR031325">
    <property type="entry name" value="RHS_repeat"/>
</dbReference>
<dbReference type="Gene3D" id="2.180.10.10">
    <property type="entry name" value="RHS repeat-associated core"/>
    <property type="match status" value="1"/>
</dbReference>
<dbReference type="Pfam" id="PF05593">
    <property type="entry name" value="RHS_repeat"/>
    <property type="match status" value="1"/>
</dbReference>
<organism evidence="2 3">
    <name type="scientific">Arthrobacter jiangjiafuii</name>
    <dbReference type="NCBI Taxonomy" id="2817475"/>
    <lineage>
        <taxon>Bacteria</taxon>
        <taxon>Bacillati</taxon>
        <taxon>Actinomycetota</taxon>
        <taxon>Actinomycetes</taxon>
        <taxon>Micrococcales</taxon>
        <taxon>Micrococcaceae</taxon>
        <taxon>Arthrobacter</taxon>
    </lineage>
</organism>
<protein>
    <submittedName>
        <fullName evidence="2">RHS repeat protein</fullName>
    </submittedName>
</protein>
<dbReference type="RefSeq" id="WP_210228463.1">
    <property type="nucleotide sequence ID" value="NZ_CP076022.1"/>
</dbReference>
<dbReference type="NCBIfam" id="TIGR01643">
    <property type="entry name" value="YD_repeat_2x"/>
    <property type="match status" value="1"/>
</dbReference>
<keyword evidence="3" id="KW-1185">Reference proteome</keyword>
<dbReference type="Proteomes" id="UP000676885">
    <property type="component" value="Chromosome"/>
</dbReference>
<evidence type="ECO:0000256" key="1">
    <source>
        <dbReference type="SAM" id="MobiDB-lite"/>
    </source>
</evidence>
<proteinExistence type="predicted"/>
<accession>A0A975M7R6</accession>
<reference evidence="2 3" key="1">
    <citation type="submission" date="2021-05" db="EMBL/GenBank/DDBJ databases">
        <title>Novel species in genus Arthrobacter.</title>
        <authorList>
            <person name="Zhang G."/>
        </authorList>
    </citation>
    <scope>NUCLEOTIDE SEQUENCE [LARGE SCALE GENOMIC DNA]</scope>
    <source>
        <strain evidence="3">zg-ZUI227</strain>
    </source>
</reference>
<gene>
    <name evidence="2" type="ORF">KKR91_07965</name>
</gene>
<dbReference type="AlphaFoldDB" id="A0A975M7R6"/>
<sequence length="87" mass="9543">MVITGHTGDDGLTVEHELGFNRRDQLVSRSRGNQGLSWSYDADGNRTGFTDAQGTTTTYARDAVGRVKAVRNPRFGEAVFTHPVHLP</sequence>
<dbReference type="InterPro" id="IPR006530">
    <property type="entry name" value="YD"/>
</dbReference>
<name>A0A975M7R6_9MICC</name>
<dbReference type="KEGG" id="ajg:KKR91_07965"/>
<evidence type="ECO:0000313" key="2">
    <source>
        <dbReference type="EMBL" id="QWC11467.1"/>
    </source>
</evidence>
<dbReference type="EMBL" id="CP076022">
    <property type="protein sequence ID" value="QWC11467.1"/>
    <property type="molecule type" value="Genomic_DNA"/>
</dbReference>
<feature type="region of interest" description="Disordered" evidence="1">
    <location>
        <begin position="31"/>
        <end position="53"/>
    </location>
</feature>
<evidence type="ECO:0000313" key="3">
    <source>
        <dbReference type="Proteomes" id="UP000676885"/>
    </source>
</evidence>